<evidence type="ECO:0000256" key="1">
    <source>
        <dbReference type="ARBA" id="ARBA00004141"/>
    </source>
</evidence>
<evidence type="ECO:0000313" key="8">
    <source>
        <dbReference type="Proteomes" id="UP001216253"/>
    </source>
</evidence>
<dbReference type="SUPFAM" id="SSF48452">
    <property type="entry name" value="TPR-like"/>
    <property type="match status" value="1"/>
</dbReference>
<dbReference type="PANTHER" id="PTHR37422:SF23">
    <property type="entry name" value="TEICHURONIC ACID BIOSYNTHESIS PROTEIN TUAE"/>
    <property type="match status" value="1"/>
</dbReference>
<dbReference type="InterPro" id="IPR051533">
    <property type="entry name" value="WaaL-like"/>
</dbReference>
<feature type="transmembrane region" description="Helical" evidence="5">
    <location>
        <begin position="75"/>
        <end position="92"/>
    </location>
</feature>
<dbReference type="InterPro" id="IPR007016">
    <property type="entry name" value="O-antigen_ligase-rel_domated"/>
</dbReference>
<evidence type="ECO:0000256" key="2">
    <source>
        <dbReference type="ARBA" id="ARBA00022692"/>
    </source>
</evidence>
<comment type="caution">
    <text evidence="7">The sequence shown here is derived from an EMBL/GenBank/DDBJ whole genome shotgun (WGS) entry which is preliminary data.</text>
</comment>
<evidence type="ECO:0000259" key="6">
    <source>
        <dbReference type="Pfam" id="PF04932"/>
    </source>
</evidence>
<keyword evidence="2 5" id="KW-0812">Transmembrane</keyword>
<evidence type="ECO:0000256" key="4">
    <source>
        <dbReference type="ARBA" id="ARBA00023136"/>
    </source>
</evidence>
<dbReference type="Pfam" id="PF04932">
    <property type="entry name" value="Wzy_C"/>
    <property type="match status" value="1"/>
</dbReference>
<dbReference type="Gene3D" id="1.25.40.10">
    <property type="entry name" value="Tetratricopeptide repeat domain"/>
    <property type="match status" value="1"/>
</dbReference>
<comment type="subcellular location">
    <subcellularLocation>
        <location evidence="1">Membrane</location>
        <topology evidence="1">Multi-pass membrane protein</topology>
    </subcellularLocation>
</comment>
<feature type="transmembrane region" description="Helical" evidence="5">
    <location>
        <begin position="46"/>
        <end position="69"/>
    </location>
</feature>
<dbReference type="EMBL" id="JARESE010000051">
    <property type="protein sequence ID" value="MDE8653194.1"/>
    <property type="molecule type" value="Genomic_DNA"/>
</dbReference>
<keyword evidence="7" id="KW-0436">Ligase</keyword>
<dbReference type="PANTHER" id="PTHR37422">
    <property type="entry name" value="TEICHURONIC ACID BIOSYNTHESIS PROTEIN TUAE"/>
    <property type="match status" value="1"/>
</dbReference>
<keyword evidence="4 5" id="KW-0472">Membrane</keyword>
<protein>
    <submittedName>
        <fullName evidence="7">O-antigen ligase family protein</fullName>
    </submittedName>
</protein>
<feature type="transmembrane region" description="Helical" evidence="5">
    <location>
        <begin position="283"/>
        <end position="303"/>
    </location>
</feature>
<dbReference type="Proteomes" id="UP001216253">
    <property type="component" value="Unassembled WGS sequence"/>
</dbReference>
<feature type="transmembrane region" description="Helical" evidence="5">
    <location>
        <begin position="381"/>
        <end position="400"/>
    </location>
</feature>
<keyword evidence="8" id="KW-1185">Reference proteome</keyword>
<evidence type="ECO:0000256" key="5">
    <source>
        <dbReference type="SAM" id="Phobius"/>
    </source>
</evidence>
<keyword evidence="3 5" id="KW-1133">Transmembrane helix</keyword>
<reference evidence="7 8" key="1">
    <citation type="submission" date="2023-03" db="EMBL/GenBank/DDBJ databases">
        <title>NovoSphingobium album sp. nov. isolated from polycyclic aromatic hydrocarbons- and heavy-metal polluted soil.</title>
        <authorList>
            <person name="Liu Z."/>
            <person name="Wang K."/>
        </authorList>
    </citation>
    <scope>NUCLEOTIDE SEQUENCE [LARGE SCALE GENOMIC DNA]</scope>
    <source>
        <strain evidence="7 8">H3SJ31-1</strain>
    </source>
</reference>
<sequence>MVVPVLQLVPVPQAIWHLAPQSEHWLAVQSFTGPLRWRPISLHPEMTVGALIDTLSFVALLLAGIQLNIDERVKTIDAVIAIAFGSVLLGVLQGQLGLRQLYLQADAVPGTITGFFGNRNHQADFLVIATGLCATRIQTGRPIGHNVMTGALCLLFAAAAITTHSRSALVLLVILAVAMSVIRLRSRLGALLVSGSILVALIGLSVSNSVVTDVLARFSGDTIKLSRLTIWAQSQIAVRQTFPLGSGIGTFREFYESIEPLDLVGPTFVNHAHNDALQVIVEAGLLGLASLALVAGAIGWLAWKALARRNDTMAHGAAICLCVPMLHSLVDYPLRTMAISSLVAVMIGLLCPPPAPSGNDAGAGATDSGDPTTAAVQPRRWGVSLVIALTGLFCMSFELARMLLAAGAPSAAVALAPYSANAHLALADSATNQGEADIALLEASRALRRNALSSEALSLIGLVEYSRQHRQAADKAFLAAAHLGWRNPSVLGYMFGRAIETGSATTAAQMADARLRLEIDRDEVLGATSALLADETFRNAFAERFKNPAPWQTDFVAALRPASPLEAEIELLFLARLQAISLSAATLDRLSTTYMDGLVRSGQTGDLEAGWKNLHPAGGDPAAGVLDPNFSHVDGASYPFGWQIEPAVARIGNAPREPSPALRIANYTGEKVLAASQFLLLGPGIYHLSYRTRPGTDDDPDLTVTMRCVAGGAIRLHDESEPASDETTRFVIRSFMIGDKGCEAQRVLVSIDAMRENRPLYISDFSITSH</sequence>
<dbReference type="GO" id="GO:0016874">
    <property type="term" value="F:ligase activity"/>
    <property type="evidence" value="ECO:0007669"/>
    <property type="project" value="UniProtKB-KW"/>
</dbReference>
<accession>A0ABT5WTI4</accession>
<evidence type="ECO:0000313" key="7">
    <source>
        <dbReference type="EMBL" id="MDE8653194.1"/>
    </source>
</evidence>
<evidence type="ECO:0000256" key="3">
    <source>
        <dbReference type="ARBA" id="ARBA00022989"/>
    </source>
</evidence>
<proteinExistence type="predicted"/>
<dbReference type="InterPro" id="IPR011990">
    <property type="entry name" value="TPR-like_helical_dom_sf"/>
</dbReference>
<feature type="transmembrane region" description="Helical" evidence="5">
    <location>
        <begin position="191"/>
        <end position="211"/>
    </location>
</feature>
<name>A0ABT5WTI4_9SPHN</name>
<feature type="domain" description="O-antigen ligase-related" evidence="6">
    <location>
        <begin position="152"/>
        <end position="291"/>
    </location>
</feature>
<gene>
    <name evidence="7" type="ORF">PYV00_15945</name>
</gene>
<organism evidence="7 8">
    <name type="scientific">Novosphingobium album</name>
    <name type="common">ex Liu et al. 2023</name>
    <dbReference type="NCBI Taxonomy" id="3031130"/>
    <lineage>
        <taxon>Bacteria</taxon>
        <taxon>Pseudomonadati</taxon>
        <taxon>Pseudomonadota</taxon>
        <taxon>Alphaproteobacteria</taxon>
        <taxon>Sphingomonadales</taxon>
        <taxon>Sphingomonadaceae</taxon>
        <taxon>Novosphingobium</taxon>
    </lineage>
</organism>